<dbReference type="Gene3D" id="3.30.460.10">
    <property type="entry name" value="Beta Polymerase, domain 2"/>
    <property type="match status" value="1"/>
</dbReference>
<dbReference type="GO" id="GO:0046872">
    <property type="term" value="F:metal ion binding"/>
    <property type="evidence" value="ECO:0007669"/>
    <property type="project" value="UniProtKB-KW"/>
</dbReference>
<evidence type="ECO:0000256" key="3">
    <source>
        <dbReference type="ARBA" id="ARBA00022695"/>
    </source>
</evidence>
<sequence>MQVWFYPEFSRHFGRYYRKGVVVMPTRSEIENTIKALLVRYNAEYALLFGSYARGEETPDSDIDVVVFGGKNFKKSNIFAFAEDLREALGINADVFEISEVDKGSPLYENLMNEGIEILR</sequence>
<dbReference type="SUPFAM" id="SSF81301">
    <property type="entry name" value="Nucleotidyltransferase"/>
    <property type="match status" value="1"/>
</dbReference>
<keyword evidence="5" id="KW-0547">Nucleotide-binding</keyword>
<dbReference type="PANTHER" id="PTHR33571:SF14">
    <property type="entry name" value="PROTEIN ADENYLYLTRANSFERASE MJ0435-RELATED"/>
    <property type="match status" value="1"/>
</dbReference>
<dbReference type="GO" id="GO:0016779">
    <property type="term" value="F:nucleotidyltransferase activity"/>
    <property type="evidence" value="ECO:0007669"/>
    <property type="project" value="UniProtKB-KW"/>
</dbReference>
<accession>A0A934WUB1</accession>
<protein>
    <submittedName>
        <fullName evidence="9">Nucleotidyltransferase domain-containing protein</fullName>
    </submittedName>
</protein>
<dbReference type="Proteomes" id="UP000633365">
    <property type="component" value="Unassembled WGS sequence"/>
</dbReference>
<keyword evidence="2" id="KW-0808">Transferase</keyword>
<dbReference type="PANTHER" id="PTHR33571">
    <property type="entry name" value="SSL8005 PROTEIN"/>
    <property type="match status" value="1"/>
</dbReference>
<name>A0A934WUB1_9FIRM</name>
<evidence type="ECO:0000256" key="1">
    <source>
        <dbReference type="ARBA" id="ARBA00001946"/>
    </source>
</evidence>
<gene>
    <name evidence="9" type="ORF">JKK62_15395</name>
</gene>
<dbReference type="InterPro" id="IPR043519">
    <property type="entry name" value="NT_sf"/>
</dbReference>
<dbReference type="Pfam" id="PF18765">
    <property type="entry name" value="Polbeta"/>
    <property type="match status" value="1"/>
</dbReference>
<keyword evidence="3" id="KW-0548">Nucleotidyltransferase</keyword>
<evidence type="ECO:0000256" key="2">
    <source>
        <dbReference type="ARBA" id="ARBA00022679"/>
    </source>
</evidence>
<dbReference type="AlphaFoldDB" id="A0A934WUB1"/>
<dbReference type="EMBL" id="JAEQMG010000167">
    <property type="protein sequence ID" value="MBK6090010.1"/>
    <property type="molecule type" value="Genomic_DNA"/>
</dbReference>
<dbReference type="InterPro" id="IPR041633">
    <property type="entry name" value="Polbeta"/>
</dbReference>
<keyword evidence="7" id="KW-0460">Magnesium</keyword>
<proteinExistence type="predicted"/>
<comment type="caution">
    <text evidence="9">The sequence shown here is derived from an EMBL/GenBank/DDBJ whole genome shotgun (WGS) entry which is preliminary data.</text>
</comment>
<keyword evidence="6" id="KW-0067">ATP-binding</keyword>
<reference evidence="9" key="1">
    <citation type="submission" date="2021-01" db="EMBL/GenBank/DDBJ databases">
        <title>Genome public.</title>
        <authorList>
            <person name="Liu C."/>
            <person name="Sun Q."/>
        </authorList>
    </citation>
    <scope>NUCLEOTIDE SEQUENCE</scope>
    <source>
        <strain evidence="9">M6</strain>
    </source>
</reference>
<evidence type="ECO:0000256" key="7">
    <source>
        <dbReference type="ARBA" id="ARBA00022842"/>
    </source>
</evidence>
<evidence type="ECO:0000313" key="10">
    <source>
        <dbReference type="Proteomes" id="UP000633365"/>
    </source>
</evidence>
<dbReference type="CDD" id="cd05403">
    <property type="entry name" value="NT_KNTase_like"/>
    <property type="match status" value="1"/>
</dbReference>
<dbReference type="InterPro" id="IPR052038">
    <property type="entry name" value="Type-VII_TA_antitoxin"/>
</dbReference>
<comment type="cofactor">
    <cofactor evidence="1">
        <name>Mg(2+)</name>
        <dbReference type="ChEBI" id="CHEBI:18420"/>
    </cofactor>
</comment>
<dbReference type="GO" id="GO:0005524">
    <property type="term" value="F:ATP binding"/>
    <property type="evidence" value="ECO:0007669"/>
    <property type="project" value="UniProtKB-KW"/>
</dbReference>
<evidence type="ECO:0000256" key="4">
    <source>
        <dbReference type="ARBA" id="ARBA00022723"/>
    </source>
</evidence>
<evidence type="ECO:0000313" key="9">
    <source>
        <dbReference type="EMBL" id="MBK6090010.1"/>
    </source>
</evidence>
<organism evidence="9 10">
    <name type="scientific">Ruminococcus difficilis</name>
    <dbReference type="NCBI Taxonomy" id="2763069"/>
    <lineage>
        <taxon>Bacteria</taxon>
        <taxon>Bacillati</taxon>
        <taxon>Bacillota</taxon>
        <taxon>Clostridia</taxon>
        <taxon>Eubacteriales</taxon>
        <taxon>Oscillospiraceae</taxon>
        <taxon>Ruminococcus</taxon>
    </lineage>
</organism>
<evidence type="ECO:0000256" key="5">
    <source>
        <dbReference type="ARBA" id="ARBA00022741"/>
    </source>
</evidence>
<feature type="domain" description="Polymerase beta nucleotidyltransferase" evidence="8">
    <location>
        <begin position="32"/>
        <end position="119"/>
    </location>
</feature>
<evidence type="ECO:0000256" key="6">
    <source>
        <dbReference type="ARBA" id="ARBA00022840"/>
    </source>
</evidence>
<keyword evidence="4" id="KW-0479">Metal-binding</keyword>
<keyword evidence="10" id="KW-1185">Reference proteome</keyword>
<evidence type="ECO:0000259" key="8">
    <source>
        <dbReference type="Pfam" id="PF18765"/>
    </source>
</evidence>